<reference evidence="4 5" key="1">
    <citation type="submission" date="2024-05" db="EMBL/GenBank/DDBJ databases">
        <title>Haplotype-resolved chromosome-level genome assembly of Huyou (Citrus changshanensis).</title>
        <authorList>
            <person name="Miao C."/>
            <person name="Chen W."/>
            <person name="Wu Y."/>
            <person name="Wang L."/>
            <person name="Zhao S."/>
            <person name="Grierson D."/>
            <person name="Xu C."/>
            <person name="Chen K."/>
        </authorList>
    </citation>
    <scope>NUCLEOTIDE SEQUENCE [LARGE SCALE GENOMIC DNA]</scope>
    <source>
        <strain evidence="4">01-14</strain>
        <tissue evidence="4">Leaf</tissue>
    </source>
</reference>
<dbReference type="EMBL" id="JBCGBO010000003">
    <property type="protein sequence ID" value="KAK9215503.1"/>
    <property type="molecule type" value="Genomic_DNA"/>
</dbReference>
<gene>
    <name evidence="4" type="ORF">WN944_007508</name>
</gene>
<accession>A0AAP0QQH1</accession>
<dbReference type="InterPro" id="IPR008978">
    <property type="entry name" value="HSP20-like_chaperone"/>
</dbReference>
<dbReference type="PROSITE" id="PS01031">
    <property type="entry name" value="SHSP"/>
    <property type="match status" value="1"/>
</dbReference>
<evidence type="ECO:0000259" key="3">
    <source>
        <dbReference type="PROSITE" id="PS01031"/>
    </source>
</evidence>
<dbReference type="SUPFAM" id="SSF49764">
    <property type="entry name" value="HSP20-like chaperones"/>
    <property type="match status" value="1"/>
</dbReference>
<dbReference type="PANTHER" id="PTHR34661:SF3">
    <property type="entry name" value="INCREASED DNA METHYLATION 2"/>
    <property type="match status" value="1"/>
</dbReference>
<name>A0AAP0QQH1_9ROSI</name>
<dbReference type="GO" id="GO:0005634">
    <property type="term" value="C:nucleus"/>
    <property type="evidence" value="ECO:0007669"/>
    <property type="project" value="TreeGrafter"/>
</dbReference>
<dbReference type="FunFam" id="2.60.40.790:FF:000049">
    <property type="entry name" value="Increased DNA methylation 3"/>
    <property type="match status" value="1"/>
</dbReference>
<protein>
    <recommendedName>
        <fullName evidence="3">SHSP domain-containing protein</fullName>
    </recommendedName>
</protein>
<dbReference type="CDD" id="cd06464">
    <property type="entry name" value="ACD_sHsps-like"/>
    <property type="match status" value="1"/>
</dbReference>
<feature type="region of interest" description="Disordered" evidence="2">
    <location>
        <begin position="52"/>
        <end position="82"/>
    </location>
</feature>
<organism evidence="4 5">
    <name type="scientific">Citrus x changshan-huyou</name>
    <dbReference type="NCBI Taxonomy" id="2935761"/>
    <lineage>
        <taxon>Eukaryota</taxon>
        <taxon>Viridiplantae</taxon>
        <taxon>Streptophyta</taxon>
        <taxon>Embryophyta</taxon>
        <taxon>Tracheophyta</taxon>
        <taxon>Spermatophyta</taxon>
        <taxon>Magnoliopsida</taxon>
        <taxon>eudicotyledons</taxon>
        <taxon>Gunneridae</taxon>
        <taxon>Pentapetalae</taxon>
        <taxon>rosids</taxon>
        <taxon>malvids</taxon>
        <taxon>Sapindales</taxon>
        <taxon>Rutaceae</taxon>
        <taxon>Aurantioideae</taxon>
        <taxon>Citrus</taxon>
    </lineage>
</organism>
<comment type="caution">
    <text evidence="4">The sequence shown here is derived from an EMBL/GenBank/DDBJ whole genome shotgun (WGS) entry which is preliminary data.</text>
</comment>
<dbReference type="Proteomes" id="UP001428341">
    <property type="component" value="Unassembled WGS sequence"/>
</dbReference>
<comment type="similarity">
    <text evidence="1">Belongs to the small heat shock protein (HSP20) family.</text>
</comment>
<dbReference type="AlphaFoldDB" id="A0AAP0QQH1"/>
<dbReference type="InterPro" id="IPR039321">
    <property type="entry name" value="IDM2/3-like"/>
</dbReference>
<dbReference type="Gene3D" id="2.60.40.790">
    <property type="match status" value="1"/>
</dbReference>
<dbReference type="InterPro" id="IPR002068">
    <property type="entry name" value="A-crystallin/Hsp20_dom"/>
</dbReference>
<evidence type="ECO:0000313" key="4">
    <source>
        <dbReference type="EMBL" id="KAK9215503.1"/>
    </source>
</evidence>
<evidence type="ECO:0000256" key="2">
    <source>
        <dbReference type="SAM" id="MobiDB-lite"/>
    </source>
</evidence>
<feature type="domain" description="SHSP" evidence="3">
    <location>
        <begin position="176"/>
        <end position="291"/>
    </location>
</feature>
<feature type="compositionally biased region" description="Polar residues" evidence="2">
    <location>
        <begin position="65"/>
        <end position="78"/>
    </location>
</feature>
<evidence type="ECO:0000313" key="5">
    <source>
        <dbReference type="Proteomes" id="UP001428341"/>
    </source>
</evidence>
<keyword evidence="5" id="KW-1185">Reference proteome</keyword>
<proteinExistence type="inferred from homology"/>
<dbReference type="SMR" id="A0AAP0QQH1"/>
<evidence type="ECO:0000256" key="1">
    <source>
        <dbReference type="PROSITE-ProRule" id="PRU00285"/>
    </source>
</evidence>
<sequence length="291" mass="31762">MYFTGKYQDIANVAKTFISYMCISHDFDVMFAFTVSATAMDSPSQYIVTPESSMLESNDEPSGSHGESTPTLASPTSQAKRHIDDIEESTDYVVHDIEESEDYVVHDIEESEDYVVHDVLPPSESIPSVSEPRVHGFEFIDASGPASIFIPSRPTKTEWAKLRAATKSGFALTGVATLGQVGTHVGKADVGESEDDYMFRIALPGVKRDDDEFSCTVDPTGKILIKGVTTTGEKSVNKFSQVFEMQTQNLTPAGPFSITINLPGPVDPQQFSANFGFDGILEGTVKKQKHL</sequence>
<dbReference type="PANTHER" id="PTHR34661">
    <property type="entry name" value="INCREASED DNA METHYLATION 3"/>
    <property type="match status" value="1"/>
</dbReference>